<dbReference type="Proteomes" id="UP000254134">
    <property type="component" value="Unassembled WGS sequence"/>
</dbReference>
<dbReference type="AlphaFoldDB" id="A0A7M2YWJ3"/>
<keyword evidence="2" id="KW-0808">Transferase</keyword>
<protein>
    <recommendedName>
        <fullName evidence="1">ribose-phosphate diphosphokinase</fullName>
        <ecNumber evidence="1">2.7.6.1</ecNumber>
    </recommendedName>
</protein>
<evidence type="ECO:0000256" key="2">
    <source>
        <dbReference type="ARBA" id="ARBA00022679"/>
    </source>
</evidence>
<dbReference type="InterPro" id="IPR029099">
    <property type="entry name" value="Pribosyltran_N"/>
</dbReference>
<gene>
    <name evidence="11" type="ORF">Gocc_2022</name>
</gene>
<evidence type="ECO:0000313" key="11">
    <source>
        <dbReference type="EMBL" id="RDI74446.1"/>
    </source>
</evidence>
<dbReference type="SMART" id="SM01400">
    <property type="entry name" value="Pribosyltran_N"/>
    <property type="match status" value="1"/>
</dbReference>
<evidence type="ECO:0000256" key="5">
    <source>
        <dbReference type="ARBA" id="ARBA00022741"/>
    </source>
</evidence>
<dbReference type="GO" id="GO:0009156">
    <property type="term" value="P:ribonucleoside monophosphate biosynthetic process"/>
    <property type="evidence" value="ECO:0007669"/>
    <property type="project" value="InterPro"/>
</dbReference>
<reference evidence="12" key="2">
    <citation type="journal article" date="2019" name="MicrobiologyOpen">
        <title>High-quality draft genome sequence of Gaiella occulta isolated from a 150 meter deep mineral water borehole and comparison with the genome sequences of other deep-branching lineages of the phylum Actinobacteria.</title>
        <authorList>
            <person name="Severino R."/>
            <person name="Froufe H.J.C."/>
            <person name="Barroso C."/>
            <person name="Albuquerque L."/>
            <person name="Lobo-da-Cunha A."/>
            <person name="da Costa M.S."/>
            <person name="Egas C."/>
        </authorList>
    </citation>
    <scope>NUCLEOTIDE SEQUENCE [LARGE SCALE GENOMIC DNA]</scope>
    <source>
        <strain evidence="12">F2-233</strain>
    </source>
</reference>
<keyword evidence="4" id="KW-0545">Nucleotide biosynthesis</keyword>
<dbReference type="PANTHER" id="PTHR10210:SF41">
    <property type="entry name" value="RIBOSE-PHOSPHATE PYROPHOSPHOKINASE 1, CHLOROPLASTIC"/>
    <property type="match status" value="1"/>
</dbReference>
<dbReference type="NCBIfam" id="TIGR01251">
    <property type="entry name" value="ribP_PPkin"/>
    <property type="match status" value="1"/>
</dbReference>
<evidence type="ECO:0000313" key="12">
    <source>
        <dbReference type="Proteomes" id="UP000254134"/>
    </source>
</evidence>
<accession>A0A7M2YWJ3</accession>
<keyword evidence="8" id="KW-0460">Magnesium</keyword>
<dbReference type="InterPro" id="IPR000842">
    <property type="entry name" value="PRib_PP_synth_CS"/>
</dbReference>
<dbReference type="FunFam" id="3.40.50.2020:FF:000007">
    <property type="entry name" value="Ribose-phosphate pyrophosphokinase"/>
    <property type="match status" value="1"/>
</dbReference>
<sequence>MSIRQETRRRLMLFCGRSAPALSLQIAASLGVELGAVDREEFANGDRACRYEESVRGADVFIVQTAAPPLDAHLVELLVMVNAARLASAKRVTAVIPRFFYAGHDRKSRPREPITARLVAAMIERAGAARVLTMDLHAGQVPGFFSIPVDHMTALPLLAEHFRERCAAEDAVVVSPDTGRTKLAGRFAAMIDAPLVVLNRDSRSARARGTPAVIGSVAGKAAILVDDIIDSGATLVSGAAALRDAGAARVLACATHGVFSGDAAARLAGSAIETVVITDTVPLAGGRDAANVEVLTASGILADTIANVFSDTSVSAIFAGANELF</sequence>
<name>A0A7M2YWJ3_9ACTN</name>
<evidence type="ECO:0000256" key="8">
    <source>
        <dbReference type="ARBA" id="ARBA00022842"/>
    </source>
</evidence>
<dbReference type="GO" id="GO:0005524">
    <property type="term" value="F:ATP binding"/>
    <property type="evidence" value="ECO:0007669"/>
    <property type="project" value="UniProtKB-KW"/>
</dbReference>
<proteinExistence type="predicted"/>
<dbReference type="RefSeq" id="WP_220150562.1">
    <property type="nucleotide sequence ID" value="NZ_QQZY01000004.1"/>
</dbReference>
<dbReference type="GO" id="GO:0000287">
    <property type="term" value="F:magnesium ion binding"/>
    <property type="evidence" value="ECO:0007669"/>
    <property type="project" value="InterPro"/>
</dbReference>
<comment type="caution">
    <text evidence="11">The sequence shown here is derived from an EMBL/GenBank/DDBJ whole genome shotgun (WGS) entry which is preliminary data.</text>
</comment>
<keyword evidence="7" id="KW-0067">ATP-binding</keyword>
<dbReference type="GO" id="GO:0004749">
    <property type="term" value="F:ribose phosphate diphosphokinase activity"/>
    <property type="evidence" value="ECO:0007669"/>
    <property type="project" value="UniProtKB-EC"/>
</dbReference>
<dbReference type="Pfam" id="PF13793">
    <property type="entry name" value="Pribosyltran_N"/>
    <property type="match status" value="1"/>
</dbReference>
<dbReference type="Gene3D" id="3.40.50.2020">
    <property type="match status" value="2"/>
</dbReference>
<dbReference type="InterPro" id="IPR029057">
    <property type="entry name" value="PRTase-like"/>
</dbReference>
<reference evidence="11 12" key="1">
    <citation type="submission" date="2018-07" db="EMBL/GenBank/DDBJ databases">
        <title>High-quality-draft genome sequence of Gaiella occulta.</title>
        <authorList>
            <person name="Severino R."/>
            <person name="Froufe H.J.C."/>
            <person name="Rainey F.A."/>
            <person name="Barroso C."/>
            <person name="Albuquerque L."/>
            <person name="Lobo-Da-Cunha A."/>
            <person name="Da Costa M.S."/>
            <person name="Egas C."/>
        </authorList>
    </citation>
    <scope>NUCLEOTIDE SEQUENCE [LARGE SCALE GENOMIC DNA]</scope>
    <source>
        <strain evidence="11 12">F2-233</strain>
    </source>
</reference>
<dbReference type="InterPro" id="IPR005946">
    <property type="entry name" value="Rib-P_diPkinase"/>
</dbReference>
<keyword evidence="12" id="KW-1185">Reference proteome</keyword>
<dbReference type="CDD" id="cd06223">
    <property type="entry name" value="PRTases_typeI"/>
    <property type="match status" value="1"/>
</dbReference>
<evidence type="ECO:0000256" key="3">
    <source>
        <dbReference type="ARBA" id="ARBA00022723"/>
    </source>
</evidence>
<keyword evidence="6 11" id="KW-0418">Kinase</keyword>
<feature type="domain" description="Ribose-phosphate pyrophosphokinase N-terminal" evidence="10">
    <location>
        <begin position="11"/>
        <end position="127"/>
    </location>
</feature>
<dbReference type="GO" id="GO:0002189">
    <property type="term" value="C:ribose phosphate diphosphokinase complex"/>
    <property type="evidence" value="ECO:0007669"/>
    <property type="project" value="TreeGrafter"/>
</dbReference>
<comment type="catalytic activity">
    <reaction evidence="9">
        <text>D-ribose 5-phosphate + ATP = 5-phospho-alpha-D-ribose 1-diphosphate + AMP + H(+)</text>
        <dbReference type="Rhea" id="RHEA:15609"/>
        <dbReference type="ChEBI" id="CHEBI:15378"/>
        <dbReference type="ChEBI" id="CHEBI:30616"/>
        <dbReference type="ChEBI" id="CHEBI:58017"/>
        <dbReference type="ChEBI" id="CHEBI:78346"/>
        <dbReference type="ChEBI" id="CHEBI:456215"/>
        <dbReference type="EC" id="2.7.6.1"/>
    </reaction>
</comment>
<evidence type="ECO:0000256" key="7">
    <source>
        <dbReference type="ARBA" id="ARBA00022840"/>
    </source>
</evidence>
<dbReference type="PROSITE" id="PS00114">
    <property type="entry name" value="PRPP_SYNTHASE"/>
    <property type="match status" value="1"/>
</dbReference>
<dbReference type="InterPro" id="IPR000836">
    <property type="entry name" value="PRTase_dom"/>
</dbReference>
<dbReference type="GO" id="GO:0016301">
    <property type="term" value="F:kinase activity"/>
    <property type="evidence" value="ECO:0007669"/>
    <property type="project" value="UniProtKB-KW"/>
</dbReference>
<dbReference type="SUPFAM" id="SSF53271">
    <property type="entry name" value="PRTase-like"/>
    <property type="match status" value="1"/>
</dbReference>
<dbReference type="NCBIfam" id="NF002320">
    <property type="entry name" value="PRK01259.1"/>
    <property type="match status" value="1"/>
</dbReference>
<evidence type="ECO:0000256" key="4">
    <source>
        <dbReference type="ARBA" id="ARBA00022727"/>
    </source>
</evidence>
<dbReference type="Pfam" id="PF14572">
    <property type="entry name" value="Pribosyl_synth"/>
    <property type="match status" value="1"/>
</dbReference>
<dbReference type="GO" id="GO:0006164">
    <property type="term" value="P:purine nucleotide biosynthetic process"/>
    <property type="evidence" value="ECO:0007669"/>
    <property type="project" value="TreeGrafter"/>
</dbReference>
<evidence type="ECO:0000256" key="1">
    <source>
        <dbReference type="ARBA" id="ARBA00013247"/>
    </source>
</evidence>
<dbReference type="GO" id="GO:0005737">
    <property type="term" value="C:cytoplasm"/>
    <property type="evidence" value="ECO:0007669"/>
    <property type="project" value="TreeGrafter"/>
</dbReference>
<keyword evidence="3" id="KW-0479">Metal-binding</keyword>
<evidence type="ECO:0000256" key="9">
    <source>
        <dbReference type="ARBA" id="ARBA00049535"/>
    </source>
</evidence>
<dbReference type="EC" id="2.7.6.1" evidence="1"/>
<dbReference type="GO" id="GO:0006015">
    <property type="term" value="P:5-phosphoribose 1-diphosphate biosynthetic process"/>
    <property type="evidence" value="ECO:0007669"/>
    <property type="project" value="TreeGrafter"/>
</dbReference>
<dbReference type="PANTHER" id="PTHR10210">
    <property type="entry name" value="RIBOSE-PHOSPHATE DIPHOSPHOKINASE FAMILY MEMBER"/>
    <property type="match status" value="1"/>
</dbReference>
<dbReference type="EMBL" id="QQZY01000004">
    <property type="protein sequence ID" value="RDI74446.1"/>
    <property type="molecule type" value="Genomic_DNA"/>
</dbReference>
<evidence type="ECO:0000259" key="10">
    <source>
        <dbReference type="Pfam" id="PF13793"/>
    </source>
</evidence>
<evidence type="ECO:0000256" key="6">
    <source>
        <dbReference type="ARBA" id="ARBA00022777"/>
    </source>
</evidence>
<keyword evidence="5" id="KW-0547">Nucleotide-binding</keyword>
<organism evidence="11 12">
    <name type="scientific">Gaiella occulta</name>
    <dbReference type="NCBI Taxonomy" id="1002870"/>
    <lineage>
        <taxon>Bacteria</taxon>
        <taxon>Bacillati</taxon>
        <taxon>Actinomycetota</taxon>
        <taxon>Thermoleophilia</taxon>
        <taxon>Gaiellales</taxon>
        <taxon>Gaiellaceae</taxon>
        <taxon>Gaiella</taxon>
    </lineage>
</organism>